<accession>A0ACB7TMF1</accession>
<protein>
    <submittedName>
        <fullName evidence="1">Uncharacterized protein</fullName>
    </submittedName>
</protein>
<evidence type="ECO:0000313" key="2">
    <source>
        <dbReference type="Proteomes" id="UP000821845"/>
    </source>
</evidence>
<sequence>MPPRVPEDQRRYIARLCVEGVPQKEICRITGRSKSAVTRVVKAFRDGGRIADAPRSGRPRVSGEEEDALIIAAAVADPFLNAKEIKQELGLHMSSDTVRRRLKEAGLQNCAAAQKPFLTGNQRRQRLEFARAYKGWGVDEWSQVIFTDASTFCTRWDQQQRVWRPLNCRYRPEYTQNVLSSGRCSVSVWGAISKDGLGPLVCIEGTFNASSYCDIVKETLVPYALDGPFPDGFYWLQHDRSPVHTARLAEAALDSCGVLRLPWPPSGADLNPIENVWGLLKRRLAAQSRRLPNADALWSEIKEAWEALSREPETSRALYASMPRRIAEVIAAEGHYTGH</sequence>
<keyword evidence="2" id="KW-1185">Reference proteome</keyword>
<reference evidence="1" key="1">
    <citation type="submission" date="2020-05" db="EMBL/GenBank/DDBJ databases">
        <title>Large-scale comparative analyses of tick genomes elucidate their genetic diversity and vector capacities.</title>
        <authorList>
            <person name="Jia N."/>
            <person name="Wang J."/>
            <person name="Shi W."/>
            <person name="Du L."/>
            <person name="Sun Y."/>
            <person name="Zhan W."/>
            <person name="Jiang J."/>
            <person name="Wang Q."/>
            <person name="Zhang B."/>
            <person name="Ji P."/>
            <person name="Sakyi L.B."/>
            <person name="Cui X."/>
            <person name="Yuan T."/>
            <person name="Jiang B."/>
            <person name="Yang W."/>
            <person name="Lam T.T.-Y."/>
            <person name="Chang Q."/>
            <person name="Ding S."/>
            <person name="Wang X."/>
            <person name="Zhu J."/>
            <person name="Ruan X."/>
            <person name="Zhao L."/>
            <person name="Wei J."/>
            <person name="Que T."/>
            <person name="Du C."/>
            <person name="Cheng J."/>
            <person name="Dai P."/>
            <person name="Han X."/>
            <person name="Huang E."/>
            <person name="Gao Y."/>
            <person name="Liu J."/>
            <person name="Shao H."/>
            <person name="Ye R."/>
            <person name="Li L."/>
            <person name="Wei W."/>
            <person name="Wang X."/>
            <person name="Wang C."/>
            <person name="Yang T."/>
            <person name="Huo Q."/>
            <person name="Li W."/>
            <person name="Guo W."/>
            <person name="Chen H."/>
            <person name="Zhou L."/>
            <person name="Ni X."/>
            <person name="Tian J."/>
            <person name="Zhou Y."/>
            <person name="Sheng Y."/>
            <person name="Liu T."/>
            <person name="Pan Y."/>
            <person name="Xia L."/>
            <person name="Li J."/>
            <person name="Zhao F."/>
            <person name="Cao W."/>
        </authorList>
    </citation>
    <scope>NUCLEOTIDE SEQUENCE</scope>
    <source>
        <strain evidence="1">Hyas-2018</strain>
    </source>
</reference>
<dbReference type="EMBL" id="CM023481">
    <property type="protein sequence ID" value="KAH6946014.1"/>
    <property type="molecule type" value="Genomic_DNA"/>
</dbReference>
<comment type="caution">
    <text evidence="1">The sequence shown here is derived from an EMBL/GenBank/DDBJ whole genome shotgun (WGS) entry which is preliminary data.</text>
</comment>
<proteinExistence type="predicted"/>
<gene>
    <name evidence="1" type="ORF">HPB50_011153</name>
</gene>
<dbReference type="Proteomes" id="UP000821845">
    <property type="component" value="Chromosome 1"/>
</dbReference>
<evidence type="ECO:0000313" key="1">
    <source>
        <dbReference type="EMBL" id="KAH6946014.1"/>
    </source>
</evidence>
<organism evidence="1 2">
    <name type="scientific">Hyalomma asiaticum</name>
    <name type="common">Tick</name>
    <dbReference type="NCBI Taxonomy" id="266040"/>
    <lineage>
        <taxon>Eukaryota</taxon>
        <taxon>Metazoa</taxon>
        <taxon>Ecdysozoa</taxon>
        <taxon>Arthropoda</taxon>
        <taxon>Chelicerata</taxon>
        <taxon>Arachnida</taxon>
        <taxon>Acari</taxon>
        <taxon>Parasitiformes</taxon>
        <taxon>Ixodida</taxon>
        <taxon>Ixodoidea</taxon>
        <taxon>Ixodidae</taxon>
        <taxon>Hyalomminae</taxon>
        <taxon>Hyalomma</taxon>
    </lineage>
</organism>
<name>A0ACB7TMF1_HYAAI</name>